<dbReference type="GeneID" id="103718337"/>
<dbReference type="PANTHER" id="PTHR16557:SF11">
    <property type="entry name" value="ALPHA-KETOGLUTARATE-DEPENDENT DIOXYGENASE ALKB"/>
    <property type="match status" value="1"/>
</dbReference>
<keyword evidence="5 6" id="KW-0408">Iron</keyword>
<dbReference type="PANTHER" id="PTHR16557">
    <property type="entry name" value="ALKYLATED DNA REPAIR PROTEIN ALKB-RELATED"/>
    <property type="match status" value="1"/>
</dbReference>
<accession>A0A8B9AZI9</accession>
<evidence type="ECO:0000256" key="3">
    <source>
        <dbReference type="ARBA" id="ARBA00022964"/>
    </source>
</evidence>
<feature type="binding site" evidence="6">
    <location>
        <position position="184"/>
    </location>
    <ligand>
        <name>Fe cation</name>
        <dbReference type="ChEBI" id="CHEBI:24875"/>
        <note>catalytic</note>
    </ligand>
</feature>
<evidence type="ECO:0000256" key="1">
    <source>
        <dbReference type="ARBA" id="ARBA00007879"/>
    </source>
</evidence>
<evidence type="ECO:0000256" key="4">
    <source>
        <dbReference type="ARBA" id="ARBA00023002"/>
    </source>
</evidence>
<keyword evidence="9" id="KW-1185">Reference proteome</keyword>
<dbReference type="KEGG" id="pda:103718337"/>
<dbReference type="InterPro" id="IPR037151">
    <property type="entry name" value="AlkB-like_sf"/>
</dbReference>
<feature type="region of interest" description="Disordered" evidence="7">
    <location>
        <begin position="41"/>
        <end position="87"/>
    </location>
</feature>
<keyword evidence="3" id="KW-0223">Dioxygenase</keyword>
<organism evidence="9 10">
    <name type="scientific">Phoenix dactylifera</name>
    <name type="common">Date palm</name>
    <dbReference type="NCBI Taxonomy" id="42345"/>
    <lineage>
        <taxon>Eukaryota</taxon>
        <taxon>Viridiplantae</taxon>
        <taxon>Streptophyta</taxon>
        <taxon>Embryophyta</taxon>
        <taxon>Tracheophyta</taxon>
        <taxon>Spermatophyta</taxon>
        <taxon>Magnoliopsida</taxon>
        <taxon>Liliopsida</taxon>
        <taxon>Arecaceae</taxon>
        <taxon>Coryphoideae</taxon>
        <taxon>Phoeniceae</taxon>
        <taxon>Phoenix</taxon>
    </lineage>
</organism>
<dbReference type="RefSeq" id="XP_038989288.1">
    <property type="nucleotide sequence ID" value="XM_039133360.1"/>
</dbReference>
<reference evidence="9" key="1">
    <citation type="journal article" date="2019" name="Nat. Commun.">
        <title>Genome-wide association mapping of date palm fruit traits.</title>
        <authorList>
            <person name="Hazzouri K.M."/>
            <person name="Gros-Balthazard M."/>
            <person name="Flowers J.M."/>
            <person name="Copetti D."/>
            <person name="Lemansour A."/>
            <person name="Lebrun M."/>
            <person name="Masmoudi K."/>
            <person name="Ferrand S."/>
            <person name="Dhar M.I."/>
            <person name="Fresquez Z.A."/>
            <person name="Rosas U."/>
            <person name="Zhang J."/>
            <person name="Talag J."/>
            <person name="Lee S."/>
            <person name="Kudrna D."/>
            <person name="Powell R.F."/>
            <person name="Leitch I.J."/>
            <person name="Krueger R.R."/>
            <person name="Wing R.A."/>
            <person name="Amiri K.M.A."/>
            <person name="Purugganan M.D."/>
        </authorList>
    </citation>
    <scope>NUCLEOTIDE SEQUENCE [LARGE SCALE GENOMIC DNA]</scope>
    <source>
        <strain evidence="9">cv. Khalas</strain>
    </source>
</reference>
<dbReference type="GO" id="GO:0005737">
    <property type="term" value="C:cytoplasm"/>
    <property type="evidence" value="ECO:0007669"/>
    <property type="project" value="TreeGrafter"/>
</dbReference>
<feature type="compositionally biased region" description="Low complexity" evidence="7">
    <location>
        <begin position="64"/>
        <end position="81"/>
    </location>
</feature>
<evidence type="ECO:0000256" key="6">
    <source>
        <dbReference type="PIRSR" id="PIRSR604574-2"/>
    </source>
</evidence>
<dbReference type="GO" id="GO:0035515">
    <property type="term" value="F:oxidative RNA demethylase activity"/>
    <property type="evidence" value="ECO:0007669"/>
    <property type="project" value="TreeGrafter"/>
</dbReference>
<proteinExistence type="inferred from homology"/>
<dbReference type="Proteomes" id="UP000228380">
    <property type="component" value="Chromosome 14"/>
</dbReference>
<evidence type="ECO:0000256" key="5">
    <source>
        <dbReference type="ARBA" id="ARBA00023004"/>
    </source>
</evidence>
<feature type="domain" description="Alpha-ketoglutarate-dependent dioxygenase AlkB-like" evidence="8">
    <location>
        <begin position="138"/>
        <end position="284"/>
    </location>
</feature>
<evidence type="ECO:0000256" key="2">
    <source>
        <dbReference type="ARBA" id="ARBA00022723"/>
    </source>
</evidence>
<dbReference type="GO" id="GO:0035513">
    <property type="term" value="P:oxidative RNA demethylation"/>
    <property type="evidence" value="ECO:0007669"/>
    <property type="project" value="TreeGrafter"/>
</dbReference>
<feature type="binding site" evidence="6">
    <location>
        <position position="186"/>
    </location>
    <ligand>
        <name>Fe cation</name>
        <dbReference type="ChEBI" id="CHEBI:24875"/>
        <note>catalytic</note>
    </ligand>
</feature>
<dbReference type="Gene3D" id="2.60.120.590">
    <property type="entry name" value="Alpha-ketoglutarate-dependent dioxygenase AlkB-like"/>
    <property type="match status" value="1"/>
</dbReference>
<evidence type="ECO:0000313" key="9">
    <source>
        <dbReference type="Proteomes" id="UP000228380"/>
    </source>
</evidence>
<gene>
    <name evidence="10" type="primary">LOC103718337</name>
</gene>
<protein>
    <submittedName>
        <fullName evidence="10">Alpha-ketoglutarate-dependent dioxygenase alkB-like isoform X1</fullName>
    </submittedName>
</protein>
<dbReference type="Pfam" id="PF13532">
    <property type="entry name" value="2OG-FeII_Oxy_2"/>
    <property type="match status" value="1"/>
</dbReference>
<evidence type="ECO:0000256" key="7">
    <source>
        <dbReference type="SAM" id="MobiDB-lite"/>
    </source>
</evidence>
<dbReference type="InterPro" id="IPR004574">
    <property type="entry name" value="Alkb"/>
</dbReference>
<reference evidence="10" key="2">
    <citation type="submission" date="2025-08" db="UniProtKB">
        <authorList>
            <consortium name="RefSeq"/>
        </authorList>
    </citation>
    <scope>IDENTIFICATION</scope>
    <source>
        <tissue evidence="10">Young leaves</tissue>
    </source>
</reference>
<name>A0A8B9AZI9_PHODC</name>
<sequence length="284" mass="30895">MMECNRYGTTRSGRKTNVTSAMRFWSPTCRLQATLLTVGQRNPATPRCPEPSRWIRSGPRFGWPRSVTSSTRPTTPNPGRSQDAAPPIHRASSISSLFSNPSSAAEMPLPGFIDSSALVSIAPSSASLIALRNYDVSLPHNKIPDALCVLSKKMAIPAMPSGEEFQPEAPIVNYFGPSDMLGGHLDDIGADWSKPIMSISLGCKSFALLGGKSREDNPRAMLLRGGYIVLMAGQARECFHAGIPGIFTGDEHADISALLSHFSGKDDCFFMDYIRYSRININTR</sequence>
<dbReference type="GO" id="GO:0035516">
    <property type="term" value="F:broad specificity oxidative DNA demethylase activity"/>
    <property type="evidence" value="ECO:0007669"/>
    <property type="project" value="TreeGrafter"/>
</dbReference>
<evidence type="ECO:0000259" key="8">
    <source>
        <dbReference type="Pfam" id="PF13532"/>
    </source>
</evidence>
<keyword evidence="4" id="KW-0560">Oxidoreductase</keyword>
<keyword evidence="2 6" id="KW-0479">Metal-binding</keyword>
<dbReference type="SUPFAM" id="SSF51197">
    <property type="entry name" value="Clavaminate synthase-like"/>
    <property type="match status" value="1"/>
</dbReference>
<comment type="similarity">
    <text evidence="1">Belongs to the alkB family.</text>
</comment>
<dbReference type="OrthoDB" id="6614653at2759"/>
<comment type="cofactor">
    <cofactor evidence="6">
        <name>Fe(2+)</name>
        <dbReference type="ChEBI" id="CHEBI:29033"/>
    </cofactor>
    <text evidence="6">Binds 1 Fe(2+) ion per subunit.</text>
</comment>
<dbReference type="GO" id="GO:0008198">
    <property type="term" value="F:ferrous iron binding"/>
    <property type="evidence" value="ECO:0007669"/>
    <property type="project" value="TreeGrafter"/>
</dbReference>
<dbReference type="InterPro" id="IPR027450">
    <property type="entry name" value="AlkB-like"/>
</dbReference>
<feature type="binding site" evidence="6">
    <location>
        <position position="240"/>
    </location>
    <ligand>
        <name>Fe cation</name>
        <dbReference type="ChEBI" id="CHEBI:24875"/>
        <note>catalytic</note>
    </ligand>
</feature>
<evidence type="ECO:0000313" key="10">
    <source>
        <dbReference type="RefSeq" id="XP_038989288.1"/>
    </source>
</evidence>
<dbReference type="AlphaFoldDB" id="A0A8B9AZI9"/>